<reference evidence="4" key="1">
    <citation type="submission" date="2021-04" db="EMBL/GenBank/DDBJ databases">
        <title>Pseudonocardia sp. nov., isolated from sandy soil of mangrove forest.</title>
        <authorList>
            <person name="Zan Z."/>
            <person name="Huang R."/>
            <person name="Liu W."/>
        </authorList>
    </citation>
    <scope>NUCLEOTIDE SEQUENCE</scope>
    <source>
        <strain evidence="4">S2-4</strain>
    </source>
</reference>
<dbReference type="EMBL" id="JAGSOV010000009">
    <property type="protein sequence ID" value="MCO1654016.1"/>
    <property type="molecule type" value="Genomic_DNA"/>
</dbReference>
<dbReference type="PANTHER" id="PTHR14969">
    <property type="entry name" value="SPHINGOSINE-1-PHOSPHATE PHOSPHOHYDROLASE"/>
    <property type="match status" value="1"/>
</dbReference>
<keyword evidence="5" id="KW-1185">Reference proteome</keyword>
<keyword evidence="2" id="KW-0812">Transmembrane</keyword>
<evidence type="ECO:0000313" key="4">
    <source>
        <dbReference type="EMBL" id="MCO1654016.1"/>
    </source>
</evidence>
<feature type="region of interest" description="Disordered" evidence="1">
    <location>
        <begin position="1"/>
        <end position="27"/>
    </location>
</feature>
<comment type="caution">
    <text evidence="4">The sequence shown here is derived from an EMBL/GenBank/DDBJ whole genome shotgun (WGS) entry which is preliminary data.</text>
</comment>
<protein>
    <submittedName>
        <fullName evidence="4">Phosphatase PAP2 family protein</fullName>
    </submittedName>
</protein>
<dbReference type="RefSeq" id="WP_252435627.1">
    <property type="nucleotide sequence ID" value="NZ_JAGSOV010000009.1"/>
</dbReference>
<accession>A0ABT0ZTG3</accession>
<feature type="transmembrane region" description="Helical" evidence="2">
    <location>
        <begin position="92"/>
        <end position="116"/>
    </location>
</feature>
<feature type="transmembrane region" description="Helical" evidence="2">
    <location>
        <begin position="164"/>
        <end position="186"/>
    </location>
</feature>
<name>A0ABT0ZTG3_9PSEU</name>
<dbReference type="InterPro" id="IPR000326">
    <property type="entry name" value="PAP2/HPO"/>
</dbReference>
<keyword evidence="2" id="KW-0472">Membrane</keyword>
<evidence type="ECO:0000256" key="1">
    <source>
        <dbReference type="SAM" id="MobiDB-lite"/>
    </source>
</evidence>
<dbReference type="InterPro" id="IPR036938">
    <property type="entry name" value="PAP2/HPO_sf"/>
</dbReference>
<keyword evidence="2" id="KW-1133">Transmembrane helix</keyword>
<dbReference type="Gene3D" id="1.20.144.10">
    <property type="entry name" value="Phosphatidic acid phosphatase type 2/haloperoxidase"/>
    <property type="match status" value="1"/>
</dbReference>
<sequence length="259" mass="27023">MSQHTDETAPPRRAGSPRPSAPAPAQHGGLAQFAKRAGLLVLFGLGLLALLLGLGSLFTGTAFGTAVGDADRGMLQWLVERRTPAVDATSTVLSGLASTTTVLVAGLVVAVAAALLLRHWWPFALLAIALLGELALFLTSATIVGRPRPDVDHLDAALPPTSSFPSGHTAAAICLYGGLAVIVLLVARGWWRWLVVALAVLVVLAVAFARVYRGAHNPSDVLGGVLLAVPWLVATTLTVAPTAHDHRTVALRRSAPRHR</sequence>
<proteinExistence type="predicted"/>
<feature type="transmembrane region" description="Helical" evidence="2">
    <location>
        <begin position="123"/>
        <end position="144"/>
    </location>
</feature>
<gene>
    <name evidence="4" type="ORF">KDL28_02995</name>
</gene>
<feature type="transmembrane region" description="Helical" evidence="2">
    <location>
        <begin position="224"/>
        <end position="243"/>
    </location>
</feature>
<evidence type="ECO:0000313" key="5">
    <source>
        <dbReference type="Proteomes" id="UP001165283"/>
    </source>
</evidence>
<dbReference type="SUPFAM" id="SSF48317">
    <property type="entry name" value="Acid phosphatase/Vanadium-dependent haloperoxidase"/>
    <property type="match status" value="1"/>
</dbReference>
<feature type="transmembrane region" description="Helical" evidence="2">
    <location>
        <begin position="37"/>
        <end position="58"/>
    </location>
</feature>
<feature type="domain" description="Phosphatidic acid phosphatase type 2/haloperoxidase" evidence="3">
    <location>
        <begin position="124"/>
        <end position="236"/>
    </location>
</feature>
<dbReference type="PANTHER" id="PTHR14969:SF13">
    <property type="entry name" value="AT30094P"/>
    <property type="match status" value="1"/>
</dbReference>
<organism evidence="4 5">
    <name type="scientific">Pseudonocardia humida</name>
    <dbReference type="NCBI Taxonomy" id="2800819"/>
    <lineage>
        <taxon>Bacteria</taxon>
        <taxon>Bacillati</taxon>
        <taxon>Actinomycetota</taxon>
        <taxon>Actinomycetes</taxon>
        <taxon>Pseudonocardiales</taxon>
        <taxon>Pseudonocardiaceae</taxon>
        <taxon>Pseudonocardia</taxon>
    </lineage>
</organism>
<evidence type="ECO:0000259" key="3">
    <source>
        <dbReference type="SMART" id="SM00014"/>
    </source>
</evidence>
<evidence type="ECO:0000256" key="2">
    <source>
        <dbReference type="SAM" id="Phobius"/>
    </source>
</evidence>
<dbReference type="Proteomes" id="UP001165283">
    <property type="component" value="Unassembled WGS sequence"/>
</dbReference>
<dbReference type="Pfam" id="PF01569">
    <property type="entry name" value="PAP2"/>
    <property type="match status" value="1"/>
</dbReference>
<dbReference type="SMART" id="SM00014">
    <property type="entry name" value="acidPPc"/>
    <property type="match status" value="1"/>
</dbReference>
<feature type="compositionally biased region" description="Basic and acidic residues" evidence="1">
    <location>
        <begin position="1"/>
        <end position="10"/>
    </location>
</feature>
<feature type="transmembrane region" description="Helical" evidence="2">
    <location>
        <begin position="193"/>
        <end position="212"/>
    </location>
</feature>